<dbReference type="Proteomes" id="UP001219525">
    <property type="component" value="Unassembled WGS sequence"/>
</dbReference>
<feature type="compositionally biased region" description="Low complexity" evidence="1">
    <location>
        <begin position="370"/>
        <end position="395"/>
    </location>
</feature>
<organism evidence="2 3">
    <name type="scientific">Mycena pura</name>
    <dbReference type="NCBI Taxonomy" id="153505"/>
    <lineage>
        <taxon>Eukaryota</taxon>
        <taxon>Fungi</taxon>
        <taxon>Dikarya</taxon>
        <taxon>Basidiomycota</taxon>
        <taxon>Agaricomycotina</taxon>
        <taxon>Agaricomycetes</taxon>
        <taxon>Agaricomycetidae</taxon>
        <taxon>Agaricales</taxon>
        <taxon>Marasmiineae</taxon>
        <taxon>Mycenaceae</taxon>
        <taxon>Mycena</taxon>
    </lineage>
</organism>
<evidence type="ECO:0000256" key="1">
    <source>
        <dbReference type="SAM" id="MobiDB-lite"/>
    </source>
</evidence>
<keyword evidence="3" id="KW-1185">Reference proteome</keyword>
<evidence type="ECO:0000313" key="2">
    <source>
        <dbReference type="EMBL" id="KAJ7202383.1"/>
    </source>
</evidence>
<name>A0AAD6V409_9AGAR</name>
<dbReference type="AlphaFoldDB" id="A0AAD6V409"/>
<feature type="compositionally biased region" description="Basic and acidic residues" evidence="1">
    <location>
        <begin position="438"/>
        <end position="464"/>
    </location>
</feature>
<evidence type="ECO:0000313" key="3">
    <source>
        <dbReference type="Proteomes" id="UP001219525"/>
    </source>
</evidence>
<dbReference type="EMBL" id="JARJCW010000055">
    <property type="protein sequence ID" value="KAJ7202383.1"/>
    <property type="molecule type" value="Genomic_DNA"/>
</dbReference>
<proteinExistence type="predicted"/>
<reference evidence="2" key="1">
    <citation type="submission" date="2023-03" db="EMBL/GenBank/DDBJ databases">
        <title>Massive genome expansion in bonnet fungi (Mycena s.s.) driven by repeated elements and novel gene families across ecological guilds.</title>
        <authorList>
            <consortium name="Lawrence Berkeley National Laboratory"/>
            <person name="Harder C.B."/>
            <person name="Miyauchi S."/>
            <person name="Viragh M."/>
            <person name="Kuo A."/>
            <person name="Thoen E."/>
            <person name="Andreopoulos B."/>
            <person name="Lu D."/>
            <person name="Skrede I."/>
            <person name="Drula E."/>
            <person name="Henrissat B."/>
            <person name="Morin E."/>
            <person name="Kohler A."/>
            <person name="Barry K."/>
            <person name="LaButti K."/>
            <person name="Morin E."/>
            <person name="Salamov A."/>
            <person name="Lipzen A."/>
            <person name="Mereny Z."/>
            <person name="Hegedus B."/>
            <person name="Baldrian P."/>
            <person name="Stursova M."/>
            <person name="Weitz H."/>
            <person name="Taylor A."/>
            <person name="Grigoriev I.V."/>
            <person name="Nagy L.G."/>
            <person name="Martin F."/>
            <person name="Kauserud H."/>
        </authorList>
    </citation>
    <scope>NUCLEOTIDE SEQUENCE</scope>
    <source>
        <strain evidence="2">9144</strain>
    </source>
</reference>
<feature type="region of interest" description="Disordered" evidence="1">
    <location>
        <begin position="369"/>
        <end position="413"/>
    </location>
</feature>
<comment type="caution">
    <text evidence="2">The sequence shown here is derived from an EMBL/GenBank/DDBJ whole genome shotgun (WGS) entry which is preliminary data.</text>
</comment>
<feature type="region of interest" description="Disordered" evidence="1">
    <location>
        <begin position="433"/>
        <end position="479"/>
    </location>
</feature>
<sequence length="869" mass="95236">MASPDDSAYERKLNRGLMLRWSTSADRAGCTVASCLSPLCPVMETEGQETEFALRFFERQTDDFFYVGSSTNFLCVDTYPPQESPESAAERVVALVYFLPAEVAFERDAVRVPRVVACRPAYRKRGGAEDIMKALFEIVNARRWCHARVVACRPAYRKSGGREDIMKALFEMVNARYCTWIIFRFSQLRQRWPDRTHGYEYAIDMGHGLVSYSATLWPPEPEPAPCQATLMDLSALERLVDAPRATIEIFVGVPAFFVLETRGVPPRVVAAAALPWYASGKTATSLLRDGVEDADTGWAEETVDAPQASSRRAPCAAGSLTHELAVPAPLTSRYEHPSAWWTAIPSVPRFLELLGATYAGLRVVASSRRGTSAATPSSAFPAAPSPSSRSGFAPAIRRGGACGAPSRRAGAATAGLRDVGRAEERVCRRGCGSGGAAARRDVVPEEKRGVDDESDHPEGLHEGTMECGDQPPDSSDAGPKMPQELIDSFLEFMDDDTLKSCSLVARCFLQTSQKHIFSSITLMPLARSSTVPDRVILERLHQTFLRSPHLALYVRSLYLVGEADSDPPLWMGVSVFPAILAMLSNLVRIYMDLCWQPWLRLPTNLQDAFRAAMSLPSFRSIKIEQAAFTGCKELFSVLRCCKSVTSVMLSDVLVNPFDDCTADASIPLALLSLGLVPISEPLTQTVMRVMDLSHLCYLRIGFDGPEQEACAQRIVDCAATVRRLNLHFPHTSHTALTVDISGLTALDTLKMSAFVGYGVFPDTSGTSVANTLRCAPKPNSFWLLVLNICLGESGNLPHFFQGAADLESILVEISSLQTVLVWVSWVDELEYGVDRARREVLDAFPILQNKLLHIAITDDLAGTTAIFSP</sequence>
<accession>A0AAD6V409</accession>
<evidence type="ECO:0008006" key="4">
    <source>
        <dbReference type="Google" id="ProtNLM"/>
    </source>
</evidence>
<gene>
    <name evidence="2" type="ORF">GGX14DRAFT_654353</name>
</gene>
<protein>
    <recommendedName>
        <fullName evidence="4">N-acetyltransferase domain-containing protein</fullName>
    </recommendedName>
</protein>